<dbReference type="GO" id="GO:0051782">
    <property type="term" value="P:negative regulation of cell division"/>
    <property type="evidence" value="ECO:0007669"/>
    <property type="project" value="TreeGrafter"/>
</dbReference>
<dbReference type="PATRIC" id="fig|66851.6.peg.193"/>
<dbReference type="STRING" id="66851.MBORA_01530"/>
<dbReference type="Gene3D" id="3.40.50.300">
    <property type="entry name" value="P-loop containing nucleotide triphosphate hydrolases"/>
    <property type="match status" value="1"/>
</dbReference>
<dbReference type="Pfam" id="PF01656">
    <property type="entry name" value="CbiA"/>
    <property type="match status" value="1"/>
</dbReference>
<evidence type="ECO:0000259" key="1">
    <source>
        <dbReference type="Pfam" id="PF01656"/>
    </source>
</evidence>
<feature type="domain" description="CobQ/CobB/MinD/ParA nucleotide binding" evidence="1">
    <location>
        <begin position="10"/>
        <end position="240"/>
    </location>
</feature>
<sequence>MKEVFIIPKILVSGRGGSGKSTFVSLLAQKLKKNGRKILVVDSDESNLGLNKILGIKKSKETLMSNLGGKIAVRDKLMEIVQKGETNLNIFDEMSLDELSSEYVCWDENLGFLEIGKIEHAMEGCACPMGALSRDFLNHIKIKKGEWILVDTEAGIEHFGRGVLEGVDIIITIVDPSEDAILLANKSFELACENNKKFGVILNKTDKTVETLLKSKLNSDIDILGTIEYSPDITMLNLEGNSLKPISIDKFDEIINFIDSW</sequence>
<dbReference type="PANTHER" id="PTHR43384">
    <property type="entry name" value="SEPTUM SITE-DETERMINING PROTEIN MIND HOMOLOG, CHLOROPLASTIC-RELATED"/>
    <property type="match status" value="1"/>
</dbReference>
<organism evidence="2 3">
    <name type="scientific">Methanobrevibacter oralis</name>
    <dbReference type="NCBI Taxonomy" id="66851"/>
    <lineage>
        <taxon>Archaea</taxon>
        <taxon>Methanobacteriati</taxon>
        <taxon>Methanobacteriota</taxon>
        <taxon>Methanomada group</taxon>
        <taxon>Methanobacteria</taxon>
        <taxon>Methanobacteriales</taxon>
        <taxon>Methanobacteriaceae</taxon>
        <taxon>Methanobrevibacter</taxon>
    </lineage>
</organism>
<dbReference type="PIRSF" id="PIRSF005647">
    <property type="entry name" value="CooC"/>
    <property type="match status" value="1"/>
</dbReference>
<reference evidence="3" key="1">
    <citation type="journal article" date="2016" name="Genome Announc.">
        <title>Draft Genome Sequences of Methanobrevibacter curvatus DSM11111, Methanobrevibacter cuticularis DSM11139, Methanobrevibacter filiformis DSM11501, and Methanobrevibacter oralis DSM7256.</title>
        <authorList>
            <person name="Poehlein A."/>
            <person name="Seedorf H."/>
        </authorList>
    </citation>
    <scope>NUCLEOTIDE SEQUENCE [LARGE SCALE GENOMIC DNA]</scope>
    <source>
        <strain evidence="3">DSM 7256 / JCM 30027 / ZR</strain>
    </source>
</reference>
<accession>A0A166C2Y8</accession>
<keyword evidence="2" id="KW-0808">Transferase</keyword>
<keyword evidence="2" id="KW-0418">Kinase</keyword>
<dbReference type="GO" id="GO:0005829">
    <property type="term" value="C:cytosol"/>
    <property type="evidence" value="ECO:0007669"/>
    <property type="project" value="TreeGrafter"/>
</dbReference>
<dbReference type="OrthoDB" id="31168at2157"/>
<dbReference type="AlphaFoldDB" id="A0A166C2Y8"/>
<proteinExistence type="predicted"/>
<dbReference type="EMBL" id="LWMU01000033">
    <property type="protein sequence ID" value="KZX14075.1"/>
    <property type="molecule type" value="Genomic_DNA"/>
</dbReference>
<evidence type="ECO:0000313" key="3">
    <source>
        <dbReference type="Proteomes" id="UP000077428"/>
    </source>
</evidence>
<keyword evidence="3" id="KW-1185">Reference proteome</keyword>
<dbReference type="GO" id="GO:0009898">
    <property type="term" value="C:cytoplasmic side of plasma membrane"/>
    <property type="evidence" value="ECO:0007669"/>
    <property type="project" value="TreeGrafter"/>
</dbReference>
<dbReference type="InterPro" id="IPR014433">
    <property type="entry name" value="CooC"/>
</dbReference>
<dbReference type="GO" id="GO:0004020">
    <property type="term" value="F:adenylylsulfate kinase activity"/>
    <property type="evidence" value="ECO:0007669"/>
    <property type="project" value="UniProtKB-EC"/>
</dbReference>
<evidence type="ECO:0000313" key="2">
    <source>
        <dbReference type="EMBL" id="KZX14075.1"/>
    </source>
</evidence>
<dbReference type="InterPro" id="IPR027417">
    <property type="entry name" value="P-loop_NTPase"/>
</dbReference>
<dbReference type="SUPFAM" id="SSF52540">
    <property type="entry name" value="P-loop containing nucleoside triphosphate hydrolases"/>
    <property type="match status" value="1"/>
</dbReference>
<name>A0A166C2Y8_METOA</name>
<protein>
    <submittedName>
        <fullName evidence="2">Adenylyl-sulfate kinase</fullName>
        <ecNumber evidence="2">2.7.1.25</ecNumber>
    </submittedName>
</protein>
<dbReference type="PANTHER" id="PTHR43384:SF3">
    <property type="entry name" value="AAA+ ATPASE DOMAIN-CONTAINING PROTEIN"/>
    <property type="match status" value="1"/>
</dbReference>
<dbReference type="InterPro" id="IPR002586">
    <property type="entry name" value="CobQ/CobB/MinD/ParA_Nub-bd_dom"/>
</dbReference>
<dbReference type="InterPro" id="IPR050625">
    <property type="entry name" value="ParA/MinD_ATPase"/>
</dbReference>
<dbReference type="Proteomes" id="UP000077428">
    <property type="component" value="Unassembled WGS sequence"/>
</dbReference>
<dbReference type="EC" id="2.7.1.25" evidence="2"/>
<comment type="caution">
    <text evidence="2">The sequence shown here is derived from an EMBL/GenBank/DDBJ whole genome shotgun (WGS) entry which is preliminary data.</text>
</comment>
<dbReference type="RefSeq" id="WP_082853368.1">
    <property type="nucleotide sequence ID" value="NZ_LT985088.1"/>
</dbReference>
<dbReference type="GO" id="GO:0005524">
    <property type="term" value="F:ATP binding"/>
    <property type="evidence" value="ECO:0007669"/>
    <property type="project" value="TreeGrafter"/>
</dbReference>
<gene>
    <name evidence="2" type="primary">cysC</name>
    <name evidence="2" type="ORF">MBORA_01530</name>
</gene>
<dbReference type="GO" id="GO:0016887">
    <property type="term" value="F:ATP hydrolysis activity"/>
    <property type="evidence" value="ECO:0007669"/>
    <property type="project" value="TreeGrafter"/>
</dbReference>